<dbReference type="Pfam" id="PF00734">
    <property type="entry name" value="CBM_1"/>
    <property type="match status" value="1"/>
</dbReference>
<evidence type="ECO:0000256" key="13">
    <source>
        <dbReference type="ARBA" id="ARBA00044502"/>
    </source>
</evidence>
<dbReference type="Pfam" id="PF03443">
    <property type="entry name" value="AA9"/>
    <property type="match status" value="1"/>
</dbReference>
<keyword evidence="6 15" id="KW-0136">Cellulose degradation</keyword>
<dbReference type="PROSITE" id="PS51164">
    <property type="entry name" value="CBM1_2"/>
    <property type="match status" value="1"/>
</dbReference>
<dbReference type="GO" id="GO:0046872">
    <property type="term" value="F:metal ion binding"/>
    <property type="evidence" value="ECO:0007669"/>
    <property type="project" value="UniProtKB-KW"/>
</dbReference>
<dbReference type="InterPro" id="IPR049892">
    <property type="entry name" value="AA9"/>
</dbReference>
<dbReference type="EC" id="1.14.99.56" evidence="15"/>
<accession>A0A6A5WJA3</accession>
<dbReference type="PANTHER" id="PTHR33353">
    <property type="entry name" value="PUTATIVE (AFU_ORTHOLOGUE AFUA_1G12560)-RELATED"/>
    <property type="match status" value="1"/>
</dbReference>
<dbReference type="InterPro" id="IPR000254">
    <property type="entry name" value="CBD"/>
</dbReference>
<dbReference type="GO" id="GO:0004497">
    <property type="term" value="F:monooxygenase activity"/>
    <property type="evidence" value="ECO:0007669"/>
    <property type="project" value="UniProtKB-KW"/>
</dbReference>
<evidence type="ECO:0000256" key="7">
    <source>
        <dbReference type="ARBA" id="ARBA00023002"/>
    </source>
</evidence>
<keyword evidence="3 15" id="KW-0964">Secreted</keyword>
<dbReference type="GO" id="GO:0030245">
    <property type="term" value="P:cellulose catabolic process"/>
    <property type="evidence" value="ECO:0007669"/>
    <property type="project" value="UniProtKB-UniRule"/>
</dbReference>
<reference evidence="18" key="1">
    <citation type="journal article" date="2020" name="Stud. Mycol.">
        <title>101 Dothideomycetes genomes: a test case for predicting lifestyles and emergence of pathogens.</title>
        <authorList>
            <person name="Haridas S."/>
            <person name="Albert R."/>
            <person name="Binder M."/>
            <person name="Bloem J."/>
            <person name="Labutti K."/>
            <person name="Salamov A."/>
            <person name="Andreopoulos B."/>
            <person name="Baker S."/>
            <person name="Barry K."/>
            <person name="Bills G."/>
            <person name="Bluhm B."/>
            <person name="Cannon C."/>
            <person name="Castanera R."/>
            <person name="Culley D."/>
            <person name="Daum C."/>
            <person name="Ezra D."/>
            <person name="Gonzalez J."/>
            <person name="Henrissat B."/>
            <person name="Kuo A."/>
            <person name="Liang C."/>
            <person name="Lipzen A."/>
            <person name="Lutzoni F."/>
            <person name="Magnuson J."/>
            <person name="Mondo S."/>
            <person name="Nolan M."/>
            <person name="Ohm R."/>
            <person name="Pangilinan J."/>
            <person name="Park H.-J."/>
            <person name="Ramirez L."/>
            <person name="Alfaro M."/>
            <person name="Sun H."/>
            <person name="Tritt A."/>
            <person name="Yoshinaga Y."/>
            <person name="Zwiers L.-H."/>
            <person name="Turgeon B."/>
            <person name="Goodwin S."/>
            <person name="Spatafora J."/>
            <person name="Crous P."/>
            <person name="Grigoriev I."/>
        </authorList>
    </citation>
    <scope>NUCLEOTIDE SEQUENCE</scope>
    <source>
        <strain evidence="18">CBS 123094</strain>
    </source>
</reference>
<evidence type="ECO:0000256" key="16">
    <source>
        <dbReference type="SAM" id="SignalP"/>
    </source>
</evidence>
<dbReference type="OrthoDB" id="5558646at2759"/>
<dbReference type="Proteomes" id="UP000799779">
    <property type="component" value="Unassembled WGS sequence"/>
</dbReference>
<dbReference type="InterPro" id="IPR035971">
    <property type="entry name" value="CBD_sf"/>
</dbReference>
<organism evidence="18 19">
    <name type="scientific">Amniculicola lignicola CBS 123094</name>
    <dbReference type="NCBI Taxonomy" id="1392246"/>
    <lineage>
        <taxon>Eukaryota</taxon>
        <taxon>Fungi</taxon>
        <taxon>Dikarya</taxon>
        <taxon>Ascomycota</taxon>
        <taxon>Pezizomycotina</taxon>
        <taxon>Dothideomycetes</taxon>
        <taxon>Pleosporomycetidae</taxon>
        <taxon>Pleosporales</taxon>
        <taxon>Amniculicolaceae</taxon>
        <taxon>Amniculicola</taxon>
    </lineage>
</organism>
<keyword evidence="4" id="KW-0479">Metal-binding</keyword>
<dbReference type="GO" id="GO:0030248">
    <property type="term" value="F:cellulose binding"/>
    <property type="evidence" value="ECO:0007669"/>
    <property type="project" value="UniProtKB-UniRule"/>
</dbReference>
<evidence type="ECO:0000256" key="3">
    <source>
        <dbReference type="ARBA" id="ARBA00022525"/>
    </source>
</evidence>
<dbReference type="SMART" id="SM00236">
    <property type="entry name" value="fCBD"/>
    <property type="match status" value="1"/>
</dbReference>
<proteinExistence type="inferred from homology"/>
<feature type="chain" id="PRO_5025646765" description="AA9 family lytic polysaccharide monooxygenase" evidence="16">
    <location>
        <begin position="21"/>
        <end position="355"/>
    </location>
</feature>
<comment type="subcellular location">
    <subcellularLocation>
        <location evidence="2 15">Secreted</location>
    </subcellularLocation>
</comment>
<dbReference type="Gene3D" id="2.70.50.70">
    <property type="match status" value="1"/>
</dbReference>
<comment type="catalytic activity">
    <reaction evidence="14 15">
        <text>[(1-&gt;4)-beta-D-glucosyl]n+m + reduced acceptor + O2 = 4-dehydro-beta-D-glucosyl-[(1-&gt;4)-beta-D-glucosyl]n-1 + [(1-&gt;4)-beta-D-glucosyl]m + acceptor + H2O.</text>
        <dbReference type="EC" id="1.14.99.56"/>
    </reaction>
</comment>
<evidence type="ECO:0000256" key="8">
    <source>
        <dbReference type="ARBA" id="ARBA00023008"/>
    </source>
</evidence>
<dbReference type="PANTHER" id="PTHR33353:SF17">
    <property type="entry name" value="ENDO-BETA-1,4-GLUCANASE D"/>
    <property type="match status" value="1"/>
</dbReference>
<dbReference type="GO" id="GO:0005576">
    <property type="term" value="C:extracellular region"/>
    <property type="evidence" value="ECO:0007669"/>
    <property type="project" value="UniProtKB-SubCell"/>
</dbReference>
<evidence type="ECO:0000256" key="15">
    <source>
        <dbReference type="RuleBase" id="RU368122"/>
    </source>
</evidence>
<comment type="cofactor">
    <cofactor evidence="1">
        <name>Cu(2+)</name>
        <dbReference type="ChEBI" id="CHEBI:29036"/>
    </cofactor>
</comment>
<evidence type="ECO:0000256" key="14">
    <source>
        <dbReference type="ARBA" id="ARBA00045077"/>
    </source>
</evidence>
<evidence type="ECO:0000256" key="2">
    <source>
        <dbReference type="ARBA" id="ARBA00004613"/>
    </source>
</evidence>
<evidence type="ECO:0000313" key="19">
    <source>
        <dbReference type="Proteomes" id="UP000799779"/>
    </source>
</evidence>
<gene>
    <name evidence="18" type="ORF">P154DRAFT_545295</name>
</gene>
<evidence type="ECO:0000256" key="4">
    <source>
        <dbReference type="ARBA" id="ARBA00022723"/>
    </source>
</evidence>
<protein>
    <recommendedName>
        <fullName evidence="15">AA9 family lytic polysaccharide monooxygenase</fullName>
        <ecNumber evidence="15">1.14.99.56</ecNumber>
    </recommendedName>
    <alternativeName>
        <fullName evidence="15">Endo-beta-1,4-glucanase</fullName>
    </alternativeName>
    <alternativeName>
        <fullName evidence="15">Glycosyl hydrolase 61 family protein</fullName>
    </alternativeName>
</protein>
<keyword evidence="19" id="KW-1185">Reference proteome</keyword>
<dbReference type="SUPFAM" id="SSF57180">
    <property type="entry name" value="Cellulose-binding domain"/>
    <property type="match status" value="1"/>
</dbReference>
<comment type="similarity">
    <text evidence="13">Belongs to the polysaccharide monooxygenase AA9 family.</text>
</comment>
<name>A0A6A5WJA3_9PLEO</name>
<dbReference type="CDD" id="cd21175">
    <property type="entry name" value="LPMO_AA9"/>
    <property type="match status" value="1"/>
</dbReference>
<evidence type="ECO:0000259" key="17">
    <source>
        <dbReference type="PROSITE" id="PS51164"/>
    </source>
</evidence>
<feature type="signal peptide" evidence="16">
    <location>
        <begin position="1"/>
        <end position="20"/>
    </location>
</feature>
<dbReference type="AlphaFoldDB" id="A0A6A5WJA3"/>
<evidence type="ECO:0000256" key="6">
    <source>
        <dbReference type="ARBA" id="ARBA00023001"/>
    </source>
</evidence>
<keyword evidence="9" id="KW-0503">Monooxygenase</keyword>
<evidence type="ECO:0000256" key="12">
    <source>
        <dbReference type="ARBA" id="ARBA00023326"/>
    </source>
</evidence>
<comment type="domain">
    <text evidence="15">Has a modular structure: an endo-beta-1,4-glucanase catalytic module at the N-terminus, a linker rich in serines and threonines, and a C-terminal carbohydrate-binding module (CBM).</text>
</comment>
<dbReference type="PROSITE" id="PS00562">
    <property type="entry name" value="CBM1_1"/>
    <property type="match status" value="1"/>
</dbReference>
<sequence length="355" mass="36029">MRTSTLIALAAAGVAQLASAHSTVFNILVNDVTQGAGNSAAGYIRSPPNNDPVKDVTSKDMTCNVGNTAAAKTISVKGGDKITFEWHHNDASASDDIIAESHHGPVMTYIAPTASNGAGNVWIKLAEEGYANGKWAVDNLIANKGKHSITLPDLAAGEYLLRPEILALHEGMTLGGAQWYMECVQIKVTSAGTKTLPAGVAIPGTYSAEDAGVHFDIYNGFTSYPIPGPKVWDGASGSAPATSAAAAASSSKAAVVSSAAPVVASSTKAAVPAVTSAAVSSPAAPAKTTFVTSIKAITKTVAPSATPAPATGTGSVAIYQQCGGNNYNGPTGCATGLVCNKWNDWYSQCLTPGTF</sequence>
<evidence type="ECO:0000313" key="18">
    <source>
        <dbReference type="EMBL" id="KAF2001024.1"/>
    </source>
</evidence>
<feature type="domain" description="CBM1" evidence="17">
    <location>
        <begin position="314"/>
        <end position="350"/>
    </location>
</feature>
<keyword evidence="7" id="KW-0560">Oxidoreductase</keyword>
<evidence type="ECO:0000256" key="5">
    <source>
        <dbReference type="ARBA" id="ARBA00022729"/>
    </source>
</evidence>
<keyword evidence="5 16" id="KW-0732">Signal</keyword>
<dbReference type="InterPro" id="IPR005103">
    <property type="entry name" value="AA9_LPMO"/>
</dbReference>
<evidence type="ECO:0000256" key="1">
    <source>
        <dbReference type="ARBA" id="ARBA00001973"/>
    </source>
</evidence>
<keyword evidence="8" id="KW-0186">Copper</keyword>
<evidence type="ECO:0000256" key="10">
    <source>
        <dbReference type="ARBA" id="ARBA00023157"/>
    </source>
</evidence>
<keyword evidence="11 15" id="KW-0119">Carbohydrate metabolism</keyword>
<evidence type="ECO:0000256" key="9">
    <source>
        <dbReference type="ARBA" id="ARBA00023033"/>
    </source>
</evidence>
<comment type="function">
    <text evidence="15">Lytic polysaccharide monooxygenase (LMPO) that depolymerizes crystalline and amorphous polysaccharides via the oxidation of scissile alpha- or beta-(1-4)-glycosidic bonds, yielding C1 and/or C4 oxidation products. Catalysis by LPMOs requires the reduction of the active-site copper from Cu(II) to Cu(I) by a reducing agent and H(2)O(2) or O(2) as a cosubstrate.</text>
</comment>
<dbReference type="GO" id="GO:0008810">
    <property type="term" value="F:cellulase activity"/>
    <property type="evidence" value="ECO:0007669"/>
    <property type="project" value="UniProtKB-UniRule"/>
</dbReference>
<evidence type="ECO:0000256" key="11">
    <source>
        <dbReference type="ARBA" id="ARBA00023277"/>
    </source>
</evidence>
<keyword evidence="10 15" id="KW-1015">Disulfide bond</keyword>
<dbReference type="EMBL" id="ML977585">
    <property type="protein sequence ID" value="KAF2001024.1"/>
    <property type="molecule type" value="Genomic_DNA"/>
</dbReference>
<keyword evidence="12 15" id="KW-0624">Polysaccharide degradation</keyword>